<evidence type="ECO:0000256" key="1">
    <source>
        <dbReference type="SAM" id="Coils"/>
    </source>
</evidence>
<evidence type="ECO:0008006" key="4">
    <source>
        <dbReference type="Google" id="ProtNLM"/>
    </source>
</evidence>
<dbReference type="AlphaFoldDB" id="A0A9W6DD16"/>
<proteinExistence type="predicted"/>
<dbReference type="RefSeq" id="WP_261854126.1">
    <property type="nucleotide sequence ID" value="NZ_BQXY01000010.1"/>
</dbReference>
<keyword evidence="3" id="KW-1185">Reference proteome</keyword>
<keyword evidence="1" id="KW-0175">Coiled coil</keyword>
<dbReference type="Pfam" id="PF06013">
    <property type="entry name" value="WXG100"/>
    <property type="match status" value="1"/>
</dbReference>
<evidence type="ECO:0000313" key="3">
    <source>
        <dbReference type="Proteomes" id="UP001057868"/>
    </source>
</evidence>
<dbReference type="Gene3D" id="1.10.287.1060">
    <property type="entry name" value="ESAT-6-like"/>
    <property type="match status" value="1"/>
</dbReference>
<reference evidence="2" key="1">
    <citation type="journal article" date="2023" name="Int. J. Syst. Evol. Microbiol.">
        <title>&lt;i&gt;Clostridium folliculivorans&lt;/i&gt; sp. nov., isolated from soil samples of an organic paddy in Japan.</title>
        <authorList>
            <person name="Tazawa J."/>
            <person name="Kobayashi H."/>
            <person name="Tanizawa Y."/>
            <person name="Uchino A."/>
            <person name="Tanaka F."/>
            <person name="Urashima Y."/>
            <person name="Miura S."/>
            <person name="Sakamoto M."/>
            <person name="Ohkuma M."/>
            <person name="Tohno M."/>
        </authorList>
    </citation>
    <scope>NUCLEOTIDE SEQUENCE</scope>
    <source>
        <strain evidence="2">D1-1</strain>
    </source>
</reference>
<dbReference type="EMBL" id="BQXY01000010">
    <property type="protein sequence ID" value="GKU27258.1"/>
    <property type="molecule type" value="Genomic_DNA"/>
</dbReference>
<sequence length="105" mass="12050">MALAYENNTDLAFDTDALRQFGSKYGNIATDLRTMSEKLETCLKELKDNGWTTPAGTAFYKMVNTNWRDNIEKYADLLDTLREILQEAASQYDSLVENNIERTQI</sequence>
<protein>
    <recommendedName>
        <fullName evidence="4">WXG100 family type VII secretion target</fullName>
    </recommendedName>
</protein>
<dbReference type="Proteomes" id="UP001057868">
    <property type="component" value="Unassembled WGS sequence"/>
</dbReference>
<accession>A0A9W6DD16</accession>
<organism evidence="2 3">
    <name type="scientific">Clostridium folliculivorans</name>
    <dbReference type="NCBI Taxonomy" id="2886038"/>
    <lineage>
        <taxon>Bacteria</taxon>
        <taxon>Bacillati</taxon>
        <taxon>Bacillota</taxon>
        <taxon>Clostridia</taxon>
        <taxon>Eubacteriales</taxon>
        <taxon>Clostridiaceae</taxon>
        <taxon>Clostridium</taxon>
    </lineage>
</organism>
<feature type="coiled-coil region" evidence="1">
    <location>
        <begin position="71"/>
        <end position="98"/>
    </location>
</feature>
<name>A0A9W6DD16_9CLOT</name>
<dbReference type="InterPro" id="IPR010310">
    <property type="entry name" value="T7SS_ESAT-6-like"/>
</dbReference>
<comment type="caution">
    <text evidence="2">The sequence shown here is derived from an EMBL/GenBank/DDBJ whole genome shotgun (WGS) entry which is preliminary data.</text>
</comment>
<gene>
    <name evidence="2" type="ORF">CFOLD11_40850</name>
</gene>
<evidence type="ECO:0000313" key="2">
    <source>
        <dbReference type="EMBL" id="GKU27258.1"/>
    </source>
</evidence>
<dbReference type="SUPFAM" id="SSF140453">
    <property type="entry name" value="EsxAB dimer-like"/>
    <property type="match status" value="1"/>
</dbReference>
<dbReference type="InterPro" id="IPR036689">
    <property type="entry name" value="ESAT-6-like_sf"/>
</dbReference>